<dbReference type="PANTHER" id="PTHR13887:SF41">
    <property type="entry name" value="THIOREDOXIN SUPERFAMILY PROTEIN"/>
    <property type="match status" value="1"/>
</dbReference>
<dbReference type="KEGG" id="cpre:Csp1_09770"/>
<reference evidence="4" key="1">
    <citation type="submission" date="2017-11" db="EMBL/GenBank/DDBJ databases">
        <title>Otitis media/interna in a cat caused by the recently described species Corynebacterium provencense.</title>
        <authorList>
            <person name="Kittl S."/>
            <person name="Brodard I."/>
            <person name="Rychener L."/>
            <person name="Jores J."/>
            <person name="Roosje P."/>
            <person name="Gobeli Brawand S."/>
        </authorList>
    </citation>
    <scope>NUCLEOTIDE SEQUENCE [LARGE SCALE GENOMIC DNA]</scope>
    <source>
        <strain evidence="4">17KM38</strain>
    </source>
</reference>
<dbReference type="Pfam" id="PF01323">
    <property type="entry name" value="DSBA"/>
    <property type="match status" value="2"/>
</dbReference>
<dbReference type="STRING" id="1737425.GCA_900049755_00311"/>
<keyword evidence="4" id="KW-1185">Reference proteome</keyword>
<dbReference type="Proteomes" id="UP000247696">
    <property type="component" value="Chromosome"/>
</dbReference>
<protein>
    <recommendedName>
        <fullName evidence="2">DSBA-like thioredoxin domain-containing protein</fullName>
    </recommendedName>
</protein>
<dbReference type="InterPro" id="IPR001853">
    <property type="entry name" value="DSBA-like_thioredoxin_dom"/>
</dbReference>
<evidence type="ECO:0000256" key="1">
    <source>
        <dbReference type="SAM" id="MobiDB-lite"/>
    </source>
</evidence>
<evidence type="ECO:0000313" key="3">
    <source>
        <dbReference type="EMBL" id="AWT25783.1"/>
    </source>
</evidence>
<dbReference type="AlphaFoldDB" id="A0A2Z3YWJ0"/>
<sequence length="278" mass="30404">MRYRQGNDGACPRVTTVVNIDIWSDVACPWCYIGKRRFDRALASFPHRDDITVTWHSYQLDPTLPAHDPRSEAEYLSAVKGMPVDRVREMFGHVSTQAAGEGLHYDFDTLVVANSMRAHQLIQLARETDEKNSVKGAEEGPEEGTEKDARSREASTVERLEEALFAAHFEQGKNIGDTGTLVALAVESGLDEDEVRQELESGSRIPAVQADVSRAASLGLNSVPTFVLDMKYAVPGAQPTEVFTRALEQAWEESHPQKPSFVSVNGAGNAEACGPSGC</sequence>
<dbReference type="Gene3D" id="3.40.30.10">
    <property type="entry name" value="Glutaredoxin"/>
    <property type="match status" value="1"/>
</dbReference>
<feature type="domain" description="DSBA-like thioredoxin" evidence="2">
    <location>
        <begin position="156"/>
        <end position="247"/>
    </location>
</feature>
<accession>A0A2Z3YWJ0</accession>
<dbReference type="InterPro" id="IPR036249">
    <property type="entry name" value="Thioredoxin-like_sf"/>
</dbReference>
<dbReference type="CDD" id="cd03024">
    <property type="entry name" value="DsbA_FrnE"/>
    <property type="match status" value="1"/>
</dbReference>
<evidence type="ECO:0000259" key="2">
    <source>
        <dbReference type="Pfam" id="PF01323"/>
    </source>
</evidence>
<dbReference type="PANTHER" id="PTHR13887">
    <property type="entry name" value="GLUTATHIONE S-TRANSFERASE KAPPA"/>
    <property type="match status" value="1"/>
</dbReference>
<proteinExistence type="predicted"/>
<organism evidence="3 4">
    <name type="scientific">Corynebacterium provencense</name>
    <dbReference type="NCBI Taxonomy" id="1737425"/>
    <lineage>
        <taxon>Bacteria</taxon>
        <taxon>Bacillati</taxon>
        <taxon>Actinomycetota</taxon>
        <taxon>Actinomycetes</taxon>
        <taxon>Mycobacteriales</taxon>
        <taxon>Corynebacteriaceae</taxon>
        <taxon>Corynebacterium</taxon>
    </lineage>
</organism>
<name>A0A2Z3YWJ0_9CORY</name>
<dbReference type="GO" id="GO:0016491">
    <property type="term" value="F:oxidoreductase activity"/>
    <property type="evidence" value="ECO:0007669"/>
    <property type="project" value="InterPro"/>
</dbReference>
<dbReference type="EMBL" id="CP024988">
    <property type="protein sequence ID" value="AWT25783.1"/>
    <property type="molecule type" value="Genomic_DNA"/>
</dbReference>
<feature type="domain" description="DSBA-like thioredoxin" evidence="2">
    <location>
        <begin position="20"/>
        <end position="132"/>
    </location>
</feature>
<dbReference type="SUPFAM" id="SSF52833">
    <property type="entry name" value="Thioredoxin-like"/>
    <property type="match status" value="1"/>
</dbReference>
<evidence type="ECO:0000313" key="4">
    <source>
        <dbReference type="Proteomes" id="UP000247696"/>
    </source>
</evidence>
<gene>
    <name evidence="3" type="ORF">Csp1_09770</name>
</gene>
<feature type="region of interest" description="Disordered" evidence="1">
    <location>
        <begin position="127"/>
        <end position="156"/>
    </location>
</feature>